<feature type="domain" description="RING-type" evidence="6">
    <location>
        <begin position="557"/>
        <end position="598"/>
    </location>
</feature>
<dbReference type="InterPro" id="IPR001841">
    <property type="entry name" value="Znf_RING"/>
</dbReference>
<evidence type="ECO:0000256" key="1">
    <source>
        <dbReference type="ARBA" id="ARBA00022723"/>
    </source>
</evidence>
<name>A0A875RW72_EENNA</name>
<keyword evidence="1" id="KW-0479">Metal-binding</keyword>
<feature type="compositionally biased region" description="Low complexity" evidence="5">
    <location>
        <begin position="402"/>
        <end position="416"/>
    </location>
</feature>
<feature type="compositionally biased region" description="Low complexity" evidence="5">
    <location>
        <begin position="1"/>
        <end position="17"/>
    </location>
</feature>
<dbReference type="SUPFAM" id="SSF57850">
    <property type="entry name" value="RING/U-box"/>
    <property type="match status" value="1"/>
</dbReference>
<evidence type="ECO:0000256" key="3">
    <source>
        <dbReference type="ARBA" id="ARBA00022833"/>
    </source>
</evidence>
<dbReference type="GO" id="GO:0061630">
    <property type="term" value="F:ubiquitin protein ligase activity"/>
    <property type="evidence" value="ECO:0007669"/>
    <property type="project" value="TreeGrafter"/>
</dbReference>
<dbReference type="PANTHER" id="PTHR45931:SF3">
    <property type="entry name" value="RING ZINC FINGER-CONTAINING PROTEIN"/>
    <property type="match status" value="1"/>
</dbReference>
<evidence type="ECO:0000256" key="2">
    <source>
        <dbReference type="ARBA" id="ARBA00022771"/>
    </source>
</evidence>
<feature type="compositionally biased region" description="Polar residues" evidence="5">
    <location>
        <begin position="72"/>
        <end position="81"/>
    </location>
</feature>
<protein>
    <recommendedName>
        <fullName evidence="6">RING-type domain-containing protein</fullName>
    </recommendedName>
</protein>
<dbReference type="Pfam" id="PF13639">
    <property type="entry name" value="zf-RING_2"/>
    <property type="match status" value="1"/>
</dbReference>
<dbReference type="SMART" id="SM00184">
    <property type="entry name" value="RING"/>
    <property type="match status" value="1"/>
</dbReference>
<accession>A0A875RW72</accession>
<keyword evidence="3" id="KW-0862">Zinc</keyword>
<dbReference type="AlphaFoldDB" id="A0A875RW72"/>
<dbReference type="PROSITE" id="PS50089">
    <property type="entry name" value="ZF_RING_2"/>
    <property type="match status" value="1"/>
</dbReference>
<dbReference type="EMBL" id="CP064812">
    <property type="protein sequence ID" value="QPG73036.1"/>
    <property type="molecule type" value="Genomic_DNA"/>
</dbReference>
<proteinExistence type="predicted"/>
<evidence type="ECO:0000313" key="8">
    <source>
        <dbReference type="Proteomes" id="UP000662931"/>
    </source>
</evidence>
<gene>
    <name evidence="7" type="ORF">FOA43_000340</name>
</gene>
<dbReference type="Gene3D" id="3.30.40.10">
    <property type="entry name" value="Zinc/RING finger domain, C3HC4 (zinc finger)"/>
    <property type="match status" value="1"/>
</dbReference>
<dbReference type="InterPro" id="IPR051834">
    <property type="entry name" value="RING_finger_E3_ligase"/>
</dbReference>
<keyword evidence="2 4" id="KW-0863">Zinc-finger</keyword>
<feature type="compositionally biased region" description="Low complexity" evidence="5">
    <location>
        <begin position="164"/>
        <end position="180"/>
    </location>
</feature>
<dbReference type="CDD" id="cd16461">
    <property type="entry name" value="RING-H2_EL5-like"/>
    <property type="match status" value="1"/>
</dbReference>
<dbReference type="GeneID" id="62193741"/>
<dbReference type="InterPro" id="IPR013083">
    <property type="entry name" value="Znf_RING/FYVE/PHD"/>
</dbReference>
<dbReference type="KEGG" id="bnn:FOA43_000340"/>
<sequence>MGQSLSHSSPLSSSSPPIFHPYTSSSLNDTGTSDVPSVSTRSRRLSSFSLKFSRKHKRNHHFFNPLRRSSHRNSLQEQLSRSELPHIASRVDYIPLQDSDSDSRSPNRSSQASSTSSARRNTVPLNQGLYPPPAGSQTPISLPDLGDSRRHQLAGQTLRQLQESTATTSTISASDNSNIIPNDDTPPSNEYYEHLRRAILDPDPGFDGLRHSRRRHIVNEQYENVVRDMDIGMVVQFQTLSTLLESVTISTLRRLLQNDPSAANSETETLSQDEIMSRYNGTRIDRTNLTDEEDDANVEDTTFAEFLVGLNSEHLLQRELGSQAGQGQNLSFFRAFQFSSSSVPRNETAVVPAMIVGLISVNSQNWRHSNDVNADEDNDTISADSIISHVTNPFEAAGIPLSGSAAPPSRSSSNYSETASTPTQPEEHSLPPNTYRSWIIIVMAHHYNANDSMLGAMPLFISLLTNYVRGHNTEDDTDNIFDTTSVGGGANGLDEFRSSLFRVMTKNCHLTVHELAKHTRSMCIFKQASKFDCSWKEKTDEMRDEEQYAYYDVGERCPICMIGYQEGDPGRKLKCKHAFHRECVDEWLINDNTCPICRAKAL</sequence>
<dbReference type="GO" id="GO:0008270">
    <property type="term" value="F:zinc ion binding"/>
    <property type="evidence" value="ECO:0007669"/>
    <property type="project" value="UniProtKB-KW"/>
</dbReference>
<evidence type="ECO:0000256" key="5">
    <source>
        <dbReference type="SAM" id="MobiDB-lite"/>
    </source>
</evidence>
<feature type="compositionally biased region" description="Polar residues" evidence="5">
    <location>
        <begin position="154"/>
        <end position="163"/>
    </location>
</feature>
<dbReference type="GO" id="GO:0005634">
    <property type="term" value="C:nucleus"/>
    <property type="evidence" value="ECO:0007669"/>
    <property type="project" value="TreeGrafter"/>
</dbReference>
<evidence type="ECO:0000259" key="6">
    <source>
        <dbReference type="PROSITE" id="PS50089"/>
    </source>
</evidence>
<feature type="compositionally biased region" description="Low complexity" evidence="5">
    <location>
        <begin position="104"/>
        <end position="122"/>
    </location>
</feature>
<evidence type="ECO:0000256" key="4">
    <source>
        <dbReference type="PROSITE-ProRule" id="PRU00175"/>
    </source>
</evidence>
<feature type="compositionally biased region" description="Polar residues" evidence="5">
    <location>
        <begin position="22"/>
        <end position="40"/>
    </location>
</feature>
<dbReference type="RefSeq" id="XP_038776601.1">
    <property type="nucleotide sequence ID" value="XM_038920673.1"/>
</dbReference>
<evidence type="ECO:0000313" key="7">
    <source>
        <dbReference type="EMBL" id="QPG73036.1"/>
    </source>
</evidence>
<reference evidence="7" key="1">
    <citation type="submission" date="2020-10" db="EMBL/GenBank/DDBJ databases">
        <authorList>
            <person name="Roach M.J.R."/>
        </authorList>
    </citation>
    <scope>NUCLEOTIDE SEQUENCE</scope>
    <source>
        <strain evidence="7">CBS 1945</strain>
    </source>
</reference>
<organism evidence="7 8">
    <name type="scientific">Eeniella nana</name>
    <name type="common">Yeast</name>
    <name type="synonym">Brettanomyces nanus</name>
    <dbReference type="NCBI Taxonomy" id="13502"/>
    <lineage>
        <taxon>Eukaryota</taxon>
        <taxon>Fungi</taxon>
        <taxon>Dikarya</taxon>
        <taxon>Ascomycota</taxon>
        <taxon>Saccharomycotina</taxon>
        <taxon>Pichiomycetes</taxon>
        <taxon>Pichiales</taxon>
        <taxon>Pichiaceae</taxon>
        <taxon>Brettanomyces</taxon>
    </lineage>
</organism>
<dbReference type="GO" id="GO:0006511">
    <property type="term" value="P:ubiquitin-dependent protein catabolic process"/>
    <property type="evidence" value="ECO:0007669"/>
    <property type="project" value="TreeGrafter"/>
</dbReference>
<dbReference type="Proteomes" id="UP000662931">
    <property type="component" value="Chromosome 1"/>
</dbReference>
<dbReference type="PANTHER" id="PTHR45931">
    <property type="entry name" value="SI:CH211-59O9.10"/>
    <property type="match status" value="1"/>
</dbReference>
<feature type="region of interest" description="Disordered" evidence="5">
    <location>
        <begin position="398"/>
        <end position="430"/>
    </location>
</feature>
<feature type="region of interest" description="Disordered" evidence="5">
    <location>
        <begin position="59"/>
        <end position="188"/>
    </location>
</feature>
<dbReference type="OrthoDB" id="3997830at2759"/>
<feature type="region of interest" description="Disordered" evidence="5">
    <location>
        <begin position="1"/>
        <end position="44"/>
    </location>
</feature>
<keyword evidence="8" id="KW-1185">Reference proteome</keyword>